<evidence type="ECO:0000256" key="1">
    <source>
        <dbReference type="ARBA" id="ARBA00022679"/>
    </source>
</evidence>
<evidence type="ECO:0000313" key="3">
    <source>
        <dbReference type="EMBL" id="GAH56778.1"/>
    </source>
</evidence>
<dbReference type="PANTHER" id="PTHR46401">
    <property type="entry name" value="GLYCOSYLTRANSFERASE WBBK-RELATED"/>
    <property type="match status" value="1"/>
</dbReference>
<reference evidence="3" key="1">
    <citation type="journal article" date="2014" name="Front. Microbiol.">
        <title>High frequency of phylogenetically diverse reductive dehalogenase-homologous genes in deep subseafloor sedimentary metagenomes.</title>
        <authorList>
            <person name="Kawai M."/>
            <person name="Futagami T."/>
            <person name="Toyoda A."/>
            <person name="Takaki Y."/>
            <person name="Nishi S."/>
            <person name="Hori S."/>
            <person name="Arai W."/>
            <person name="Tsubouchi T."/>
            <person name="Morono Y."/>
            <person name="Uchiyama I."/>
            <person name="Ito T."/>
            <person name="Fujiyama A."/>
            <person name="Inagaki F."/>
            <person name="Takami H."/>
        </authorList>
    </citation>
    <scope>NUCLEOTIDE SEQUENCE</scope>
    <source>
        <strain evidence="3">Expedition CK06-06</strain>
    </source>
</reference>
<organism evidence="3">
    <name type="scientific">marine sediment metagenome</name>
    <dbReference type="NCBI Taxonomy" id="412755"/>
    <lineage>
        <taxon>unclassified sequences</taxon>
        <taxon>metagenomes</taxon>
        <taxon>ecological metagenomes</taxon>
    </lineage>
</organism>
<sequence length="165" mass="19721">EETELYIKLAPKFSSIHFIMICNKSDEKARNIRYWDKINDKASKVSNLRFIEHVSFHEIDNFFKKALIFINTSIYEGFPNTYIQSFLNKTPVISLNVNPDEIFTNNLIGYWCNNNFDEMVNNLKELLENKRLYESISENCYEFVKKEHNIEKIAYSWDKIIRNTI</sequence>
<name>X1IGT4_9ZZZZ</name>
<comment type="caution">
    <text evidence="3">The sequence shown here is derived from an EMBL/GenBank/DDBJ whole genome shotgun (WGS) entry which is preliminary data.</text>
</comment>
<dbReference type="InterPro" id="IPR001296">
    <property type="entry name" value="Glyco_trans_1"/>
</dbReference>
<protein>
    <recommendedName>
        <fullName evidence="2">Glycosyl transferase family 1 domain-containing protein</fullName>
    </recommendedName>
</protein>
<dbReference type="GO" id="GO:0009103">
    <property type="term" value="P:lipopolysaccharide biosynthetic process"/>
    <property type="evidence" value="ECO:0007669"/>
    <property type="project" value="TreeGrafter"/>
</dbReference>
<dbReference type="EMBL" id="BARU01021105">
    <property type="protein sequence ID" value="GAH56778.1"/>
    <property type="molecule type" value="Genomic_DNA"/>
</dbReference>
<dbReference type="PANTHER" id="PTHR46401:SF2">
    <property type="entry name" value="GLYCOSYLTRANSFERASE WBBK-RELATED"/>
    <property type="match status" value="1"/>
</dbReference>
<dbReference type="Pfam" id="PF00534">
    <property type="entry name" value="Glycos_transf_1"/>
    <property type="match status" value="1"/>
</dbReference>
<proteinExistence type="predicted"/>
<dbReference type="Gene3D" id="3.40.50.2000">
    <property type="entry name" value="Glycogen Phosphorylase B"/>
    <property type="match status" value="1"/>
</dbReference>
<dbReference type="SUPFAM" id="SSF53756">
    <property type="entry name" value="UDP-Glycosyltransferase/glycogen phosphorylase"/>
    <property type="match status" value="1"/>
</dbReference>
<dbReference type="AlphaFoldDB" id="X1IGT4"/>
<evidence type="ECO:0000259" key="2">
    <source>
        <dbReference type="Pfam" id="PF00534"/>
    </source>
</evidence>
<feature type="non-terminal residue" evidence="3">
    <location>
        <position position="1"/>
    </location>
</feature>
<gene>
    <name evidence="3" type="ORF">S03H2_34570</name>
</gene>
<keyword evidence="1" id="KW-0808">Transferase</keyword>
<accession>X1IGT4</accession>
<feature type="domain" description="Glycosyl transferase family 1" evidence="2">
    <location>
        <begin position="46"/>
        <end position="142"/>
    </location>
</feature>
<dbReference type="GO" id="GO:0016757">
    <property type="term" value="F:glycosyltransferase activity"/>
    <property type="evidence" value="ECO:0007669"/>
    <property type="project" value="InterPro"/>
</dbReference>